<dbReference type="Proteomes" id="UP001224775">
    <property type="component" value="Unassembled WGS sequence"/>
</dbReference>
<feature type="compositionally biased region" description="Polar residues" evidence="1">
    <location>
        <begin position="206"/>
        <end position="216"/>
    </location>
</feature>
<proteinExistence type="predicted"/>
<evidence type="ECO:0000256" key="1">
    <source>
        <dbReference type="SAM" id="MobiDB-lite"/>
    </source>
</evidence>
<sequence>MSAEECPICRERYGGTVIPMLSKCCTSHLCFHCAESHRNEQISQLEGNRKKIKCMFCCALYHSVRDIPWILDSRSIELTGLVVDLSALNASRAAMQLQTRGTARSRNSNSLVMNESDAVQQRVEVEGGGLVQEIVGGQQPRRSRRHRNIRSEEQDGAAASMTRVDQQREGSMRSIRRRNAASVEQGELAGAGHAPKRGRPVESEQSEVTENGGISRSDSIIFQQASRFFRIRQFKEDTKKGGTDKLGCGPPLWCAKNSFCASSARILASIKISDPDEAMKFLRETDEEALKNSCVGTPLFLGESNVKTYTNSYKRFASMEVGDIVAMIVPGPPLKSEVYFGVIRSNDLKLMTPSEAEEAEFPAMHLLQGGFRFNGLMLREVRWLRKAFVRDLPGQKLGKNKQFTVPWLAESSPFWLSERSEHLNMIKSQSFIEKTTPVEEN</sequence>
<organism evidence="2 3">
    <name type="scientific">Skeletonema marinoi</name>
    <dbReference type="NCBI Taxonomy" id="267567"/>
    <lineage>
        <taxon>Eukaryota</taxon>
        <taxon>Sar</taxon>
        <taxon>Stramenopiles</taxon>
        <taxon>Ochrophyta</taxon>
        <taxon>Bacillariophyta</taxon>
        <taxon>Coscinodiscophyceae</taxon>
        <taxon>Thalassiosirophycidae</taxon>
        <taxon>Thalassiosirales</taxon>
        <taxon>Skeletonemataceae</taxon>
        <taxon>Skeletonema</taxon>
        <taxon>Skeletonema marinoi-dohrnii complex</taxon>
    </lineage>
</organism>
<gene>
    <name evidence="2" type="ORF">QTG54_011412</name>
</gene>
<protein>
    <recommendedName>
        <fullName evidence="4">RING-type domain-containing protein</fullName>
    </recommendedName>
</protein>
<evidence type="ECO:0008006" key="4">
    <source>
        <dbReference type="Google" id="ProtNLM"/>
    </source>
</evidence>
<reference evidence="2" key="1">
    <citation type="submission" date="2023-06" db="EMBL/GenBank/DDBJ databases">
        <title>Survivors Of The Sea: Transcriptome response of Skeletonema marinoi to long-term dormancy.</title>
        <authorList>
            <person name="Pinder M.I.M."/>
            <person name="Kourtchenko O."/>
            <person name="Robertson E.K."/>
            <person name="Larsson T."/>
            <person name="Maumus F."/>
            <person name="Osuna-Cruz C.M."/>
            <person name="Vancaester E."/>
            <person name="Stenow R."/>
            <person name="Vandepoele K."/>
            <person name="Ploug H."/>
            <person name="Bruchert V."/>
            <person name="Godhe A."/>
            <person name="Topel M."/>
        </authorList>
    </citation>
    <scope>NUCLEOTIDE SEQUENCE</scope>
    <source>
        <strain evidence="2">R05AC</strain>
    </source>
</reference>
<dbReference type="EMBL" id="JATAAI010000022">
    <property type="protein sequence ID" value="KAK1738118.1"/>
    <property type="molecule type" value="Genomic_DNA"/>
</dbReference>
<comment type="caution">
    <text evidence="2">The sequence shown here is derived from an EMBL/GenBank/DDBJ whole genome shotgun (WGS) entry which is preliminary data.</text>
</comment>
<dbReference type="AlphaFoldDB" id="A0AAD9D9W2"/>
<feature type="region of interest" description="Disordered" evidence="1">
    <location>
        <begin position="130"/>
        <end position="216"/>
    </location>
</feature>
<accession>A0AAD9D9W2</accession>
<name>A0AAD9D9W2_9STRA</name>
<evidence type="ECO:0000313" key="3">
    <source>
        <dbReference type="Proteomes" id="UP001224775"/>
    </source>
</evidence>
<evidence type="ECO:0000313" key="2">
    <source>
        <dbReference type="EMBL" id="KAK1738118.1"/>
    </source>
</evidence>
<keyword evidence="3" id="KW-1185">Reference proteome</keyword>